<dbReference type="GO" id="GO:0005829">
    <property type="term" value="C:cytosol"/>
    <property type="evidence" value="ECO:0007669"/>
    <property type="project" value="TreeGrafter"/>
</dbReference>
<dbReference type="InterPro" id="IPR045079">
    <property type="entry name" value="Oxoprolinase-like"/>
</dbReference>
<dbReference type="PANTHER" id="PTHR11365:SF23">
    <property type="entry name" value="HYPOTHETICAL 5-OXOPROLINASE (EUROFUNG)-RELATED"/>
    <property type="match status" value="1"/>
</dbReference>
<evidence type="ECO:0000313" key="2">
    <source>
        <dbReference type="EMBL" id="ORA61131.1"/>
    </source>
</evidence>
<protein>
    <recommendedName>
        <fullName evidence="1">Hydantoinase B/oxoprolinase domain-containing protein</fullName>
    </recommendedName>
</protein>
<name>A0A1X0CLR6_9MYCO</name>
<gene>
    <name evidence="2" type="ORF">BST23_21980</name>
</gene>
<sequence>MAIAPDLLLHTDVTEGLDPVTYEVIRYSLLQLNFEHASLLCRLAISPAVMITRDMQTTLLTEDGDVPFMGPGLQYFATASSLIAKWTLEHRAANPGIREGDMFISNDPYVGSPHQPDTCIAAPVFVDGRLFGWVTNTMHHLDLGGIKLGSTDEAADDIYHEGICLPPTKVMSGGQIRNDIAELFARSSRLSPMVGMDLRASIAACGRARDQLSALVAKYGAGAVKAVMRGTMVAARQLFEERLAQIPDGRWVHRVYAETCRPGDDGVYRIQVGVTKEGGRLVIDNRGTDPQAGSLNCGFGAFSGAVLAAVTANLVSDLSGCYGGVYSNVDFDLEPGLLNCAEFPAAVGPVGSRNAMLNINAAAVAVAKMMSCGTPAVRARALGPNTTNFYGAICAGSTPTNGPFQMFDADGMIGALAARADEDGVDAGGHFWIPEGIGANVEHNEQSSPVIALYRRLVSGGAAGAGRFRGGRGVEVGYMMHGADAAVLSLYKNETIPKTQGLWGANAGSLGGMRVKTEVHADAVLAEGRIPQDFSELDGKETPLPYSGGSHPPMTEGDLWSMTNPVAPGHGDPLLRDPNRVAEDVTEGACSVETATSTYGVIFDSAGIPDAAATAEQRAAIRQIRLGYAPRRDFPLDDVTDTDRVGDALRHTEGVWSCLCGADLGRAKSYKELLLRRETPGDELGASYVSPDPQAAARMSLREFFCPECGVRVEAELARADDSDLCDVEFAK</sequence>
<dbReference type="STRING" id="81858.BST23_21980"/>
<dbReference type="GO" id="GO:0006749">
    <property type="term" value="P:glutathione metabolic process"/>
    <property type="evidence" value="ECO:0007669"/>
    <property type="project" value="TreeGrafter"/>
</dbReference>
<organism evidence="2 3">
    <name type="scientific">Mycolicibacterium elephantis</name>
    <dbReference type="NCBI Taxonomy" id="81858"/>
    <lineage>
        <taxon>Bacteria</taxon>
        <taxon>Bacillati</taxon>
        <taxon>Actinomycetota</taxon>
        <taxon>Actinomycetes</taxon>
        <taxon>Mycobacteriales</taxon>
        <taxon>Mycobacteriaceae</taxon>
        <taxon>Mycolicibacterium</taxon>
    </lineage>
</organism>
<feature type="domain" description="Hydantoinase B/oxoprolinase" evidence="1">
    <location>
        <begin position="18"/>
        <end position="573"/>
    </location>
</feature>
<dbReference type="Proteomes" id="UP000192772">
    <property type="component" value="Unassembled WGS sequence"/>
</dbReference>
<dbReference type="InterPro" id="IPR003692">
    <property type="entry name" value="Hydantoinase_B"/>
</dbReference>
<proteinExistence type="predicted"/>
<evidence type="ECO:0000259" key="1">
    <source>
        <dbReference type="Pfam" id="PF02538"/>
    </source>
</evidence>
<dbReference type="PANTHER" id="PTHR11365">
    <property type="entry name" value="5-OXOPROLINASE RELATED"/>
    <property type="match status" value="1"/>
</dbReference>
<dbReference type="Pfam" id="PF02538">
    <property type="entry name" value="Hydantoinase_B"/>
    <property type="match status" value="1"/>
</dbReference>
<dbReference type="RefSeq" id="WP_165757624.1">
    <property type="nucleotide sequence ID" value="NZ_MVHP01000033.1"/>
</dbReference>
<evidence type="ECO:0000313" key="3">
    <source>
        <dbReference type="Proteomes" id="UP000192772"/>
    </source>
</evidence>
<dbReference type="EMBL" id="MVHP01000033">
    <property type="protein sequence ID" value="ORA61131.1"/>
    <property type="molecule type" value="Genomic_DNA"/>
</dbReference>
<dbReference type="AlphaFoldDB" id="A0A1X0CLR6"/>
<accession>A0A1X0CLR6</accession>
<dbReference type="GO" id="GO:0017168">
    <property type="term" value="F:5-oxoprolinase (ATP-hydrolyzing) activity"/>
    <property type="evidence" value="ECO:0007669"/>
    <property type="project" value="TreeGrafter"/>
</dbReference>
<comment type="caution">
    <text evidence="2">The sequence shown here is derived from an EMBL/GenBank/DDBJ whole genome shotgun (WGS) entry which is preliminary data.</text>
</comment>
<reference evidence="2 3" key="1">
    <citation type="submission" date="2017-02" db="EMBL/GenBank/DDBJ databases">
        <title>The new phylogeny of genus Mycobacterium.</title>
        <authorList>
            <person name="Tortoli E."/>
            <person name="Trovato A."/>
            <person name="Cirillo D.M."/>
        </authorList>
    </citation>
    <scope>NUCLEOTIDE SEQUENCE [LARGE SCALE GENOMIC DNA]</scope>
    <source>
        <strain evidence="2 3">FI-09383</strain>
    </source>
</reference>